<sequence>MPTVHTALLTGLLAQTAVLGVLAGTVGLGAPGWVIGLGYGAAVAGLLARALRRHGTGVLGPADRVTLGRSALVGGVAALAAESFVRPVPAAVLAALAAAALVLDGVDGRVARRTGTVSAVGARFDVEVDSFLVLVLGVVVARDLGPWVLAIASPHYVLVLARRALPWLRREMPPRHWCKVVAVAQAVVLVVVAGGVLPPVVAVLALVVVAALLAESFGREIGWAWRRRAGTADVEPRSVPSLGPASRRRRVLASAATVLAVAAVWSVLVFPDRLVRLTPLTFARIPVEGLVLVALALVAPARARRSLGIAAGLLLAALAVVRLLDMGFREFVHRPFNPVTDWRLLDSAVIVLRDTVGTGWADVALVGGALLVVGLVAAVLGSTARLIRVAARRRALSAGTVGSLGAVWVTCAVLGAYLVPGAPVASLGAAELAAAQVGGAVANARDLPAFRAQLAAPDPWGGVPGEDLLTALRGKDVVIAFVESYGRVAVEGSSFSGDIRDVLTAGTQATDRAGFGSRSAFLTSPTFGGISWLAHATLHSGLWIDSQQRHDQLLDSDRFTLSAAFARAGWRTVFDVPSNRDPWPEGEAFYRLDRVYDRTDVGYTGPKFSFAAMPDQYTLAAFQDLELGPGHAPVMAEIDLVSSHEPWTPLPRMVDWDRVGDGSIYRGMPDEGPTPAEVFGDAEEIQRLYARSIEYSLTALISWVTTFHGDDDDLVLILVGDHQPAEVVSGPDASHDVPITVLTRDPAVLDRIAGWGWDDGMLPGPQAPVWRMDAFRDRFLAAFGPTTPAEAAATRPRGG</sequence>
<keyword evidence="5" id="KW-1185">Reference proteome</keyword>
<dbReference type="InterPro" id="IPR043130">
    <property type="entry name" value="CDP-OH_PTrfase_TM_dom"/>
</dbReference>
<evidence type="ECO:0000313" key="5">
    <source>
        <dbReference type="Proteomes" id="UP001499924"/>
    </source>
</evidence>
<dbReference type="Gene3D" id="3.40.720.10">
    <property type="entry name" value="Alkaline Phosphatase, subunit A"/>
    <property type="match status" value="1"/>
</dbReference>
<keyword evidence="3" id="KW-1133">Transmembrane helix</keyword>
<gene>
    <name evidence="4" type="ORF">GCM10010531_21440</name>
</gene>
<name>A0ABP6P877_9ACTN</name>
<protein>
    <recommendedName>
        <fullName evidence="6">Phosphatidylglycerophosphate synthase</fullName>
    </recommendedName>
</protein>
<dbReference type="Pfam" id="PF01066">
    <property type="entry name" value="CDP-OH_P_transf"/>
    <property type="match status" value="1"/>
</dbReference>
<dbReference type="Gene3D" id="1.20.120.1760">
    <property type="match status" value="1"/>
</dbReference>
<feature type="transmembrane region" description="Helical" evidence="3">
    <location>
        <begin position="33"/>
        <end position="51"/>
    </location>
</feature>
<dbReference type="InterPro" id="IPR017850">
    <property type="entry name" value="Alkaline_phosphatase_core_sf"/>
</dbReference>
<dbReference type="PROSITE" id="PS00379">
    <property type="entry name" value="CDP_ALCOHOL_P_TRANSF"/>
    <property type="match status" value="1"/>
</dbReference>
<dbReference type="InterPro" id="IPR048254">
    <property type="entry name" value="CDP_ALCOHOL_P_TRANSF_CS"/>
</dbReference>
<evidence type="ECO:0008006" key="6">
    <source>
        <dbReference type="Google" id="ProtNLM"/>
    </source>
</evidence>
<reference evidence="5" key="1">
    <citation type="journal article" date="2019" name="Int. J. Syst. Evol. Microbiol.">
        <title>The Global Catalogue of Microorganisms (GCM) 10K type strain sequencing project: providing services to taxonomists for standard genome sequencing and annotation.</title>
        <authorList>
            <consortium name="The Broad Institute Genomics Platform"/>
            <consortium name="The Broad Institute Genome Sequencing Center for Infectious Disease"/>
            <person name="Wu L."/>
            <person name="Ma J."/>
        </authorList>
    </citation>
    <scope>NUCLEOTIDE SEQUENCE [LARGE SCALE GENOMIC DNA]</scope>
    <source>
        <strain evidence="5">JCM 15614</strain>
    </source>
</reference>
<evidence type="ECO:0000256" key="2">
    <source>
        <dbReference type="RuleBase" id="RU003750"/>
    </source>
</evidence>
<keyword evidence="3" id="KW-0472">Membrane</keyword>
<dbReference type="InterPro" id="IPR000462">
    <property type="entry name" value="CDP-OH_P_trans"/>
</dbReference>
<accession>A0ABP6P877</accession>
<dbReference type="RefSeq" id="WP_344688836.1">
    <property type="nucleotide sequence ID" value="NZ_BAAAVV010000004.1"/>
</dbReference>
<feature type="transmembrane region" description="Helical" evidence="3">
    <location>
        <begin position="363"/>
        <end position="383"/>
    </location>
</feature>
<feature type="transmembrane region" description="Helical" evidence="3">
    <location>
        <begin position="177"/>
        <end position="194"/>
    </location>
</feature>
<feature type="transmembrane region" description="Helical" evidence="3">
    <location>
        <begin position="306"/>
        <end position="324"/>
    </location>
</feature>
<dbReference type="Proteomes" id="UP001499924">
    <property type="component" value="Unassembled WGS sequence"/>
</dbReference>
<feature type="transmembrane region" description="Helical" evidence="3">
    <location>
        <begin position="395"/>
        <end position="419"/>
    </location>
</feature>
<dbReference type="EMBL" id="BAAAVV010000004">
    <property type="protein sequence ID" value="GAA3168313.1"/>
    <property type="molecule type" value="Genomic_DNA"/>
</dbReference>
<evidence type="ECO:0000313" key="4">
    <source>
        <dbReference type="EMBL" id="GAA3168313.1"/>
    </source>
</evidence>
<feature type="transmembrane region" description="Helical" evidence="3">
    <location>
        <begin position="282"/>
        <end position="299"/>
    </location>
</feature>
<keyword evidence="1 2" id="KW-0808">Transferase</keyword>
<feature type="transmembrane region" description="Helical" evidence="3">
    <location>
        <begin position="251"/>
        <end position="270"/>
    </location>
</feature>
<keyword evidence="3" id="KW-0812">Transmembrane</keyword>
<feature type="transmembrane region" description="Helical" evidence="3">
    <location>
        <begin position="200"/>
        <end position="218"/>
    </location>
</feature>
<comment type="caution">
    <text evidence="4">The sequence shown here is derived from an EMBL/GenBank/DDBJ whole genome shotgun (WGS) entry which is preliminary data.</text>
</comment>
<organism evidence="4 5">
    <name type="scientific">Blastococcus jejuensis</name>
    <dbReference type="NCBI Taxonomy" id="351224"/>
    <lineage>
        <taxon>Bacteria</taxon>
        <taxon>Bacillati</taxon>
        <taxon>Actinomycetota</taxon>
        <taxon>Actinomycetes</taxon>
        <taxon>Geodermatophilales</taxon>
        <taxon>Geodermatophilaceae</taxon>
        <taxon>Blastococcus</taxon>
    </lineage>
</organism>
<proteinExistence type="inferred from homology"/>
<evidence type="ECO:0000256" key="3">
    <source>
        <dbReference type="SAM" id="Phobius"/>
    </source>
</evidence>
<comment type="similarity">
    <text evidence="2">Belongs to the CDP-alcohol phosphatidyltransferase class-I family.</text>
</comment>
<evidence type="ECO:0000256" key="1">
    <source>
        <dbReference type="ARBA" id="ARBA00022679"/>
    </source>
</evidence>